<evidence type="ECO:0000256" key="1">
    <source>
        <dbReference type="ARBA" id="ARBA00005964"/>
    </source>
</evidence>
<dbReference type="PANTHER" id="PTHR11559">
    <property type="entry name" value="CARBOXYLESTERASE"/>
    <property type="match status" value="1"/>
</dbReference>
<protein>
    <recommendedName>
        <fullName evidence="3">Carboxylic ester hydrolase</fullName>
        <ecNumber evidence="3">3.1.1.-</ecNumber>
    </recommendedName>
</protein>
<dbReference type="AlphaFoldDB" id="A0A8E2AXH9"/>
<feature type="chain" id="PRO_5034922925" description="Carboxylic ester hydrolase" evidence="3">
    <location>
        <begin position="23"/>
        <end position="538"/>
    </location>
</feature>
<comment type="similarity">
    <text evidence="1 3">Belongs to the type-B carboxylesterase/lipase family.</text>
</comment>
<keyword evidence="6" id="KW-1185">Reference proteome</keyword>
<dbReference type="SUPFAM" id="SSF53474">
    <property type="entry name" value="alpha/beta-Hydrolases"/>
    <property type="match status" value="1"/>
</dbReference>
<dbReference type="EC" id="3.1.1.-" evidence="3"/>
<dbReference type="Gene3D" id="3.40.50.1820">
    <property type="entry name" value="alpha/beta hydrolase"/>
    <property type="match status" value="1"/>
</dbReference>
<dbReference type="OrthoDB" id="408631at2759"/>
<dbReference type="GO" id="GO:0016787">
    <property type="term" value="F:hydrolase activity"/>
    <property type="evidence" value="ECO:0007669"/>
    <property type="project" value="UniProtKB-KW"/>
</dbReference>
<dbReference type="PROSITE" id="PS00122">
    <property type="entry name" value="CARBOXYLESTERASE_B_1"/>
    <property type="match status" value="1"/>
</dbReference>
<keyword evidence="2 3" id="KW-0378">Hydrolase</keyword>
<dbReference type="InterPro" id="IPR019826">
    <property type="entry name" value="Carboxylesterase_B_AS"/>
</dbReference>
<sequence>MYIAKLFASAACILLGFTRVCASDALGLSVTLDYGSFTGTFNATTGITSFLGVRYADAPVGDLRWRAPVSPPTSHVGSVNASAFAPGCIPTTASHVITKSEDCLFGNVFVPSGTKSSDRLPVLVWFYGGGFQSGETNDFLPDLLFNSTTKPFLFVTFAYRLGQFGFLAGPQVAADGDMNVGLLDQRAGLRWVQRYIHAFGGDETQVTIWGQSAGAGSTMFHLIANGGDNEGLFRAAMGDSPSLNYLPTPSEGYPTTLFAQFASLAGCSGSDIMACLRAQNSTTLARAGAETIASRPTTLFPFAPIFDGSFITTRPVEAFTSGRFARVPVLFGSNTDEGLSWALTLPPEANPRAPNATETTAFNMITGQFPNLTTASFDSALELYPLSDHDNLLERQLGAMYGNIRYICTALLITGSAAKFGQNSFQYHYDNARLGSSSLVNGTLHGADLQAFYSSSVPFMTPNGDDLNLFAAMREYWTSFVTEQTPIASGGPTWPMARTTDGSPRLLLHPGDIQEEANVTALNTRCNFWHGLSDELDQ</sequence>
<evidence type="ECO:0000313" key="5">
    <source>
        <dbReference type="EMBL" id="OCH92761.1"/>
    </source>
</evidence>
<dbReference type="Pfam" id="PF00135">
    <property type="entry name" value="COesterase"/>
    <property type="match status" value="1"/>
</dbReference>
<gene>
    <name evidence="5" type="ORF">OBBRIDRAFT_833165</name>
</gene>
<dbReference type="InterPro" id="IPR029058">
    <property type="entry name" value="AB_hydrolase_fold"/>
</dbReference>
<reference evidence="5 6" key="1">
    <citation type="submission" date="2016-07" db="EMBL/GenBank/DDBJ databases">
        <title>Draft genome of the white-rot fungus Obba rivulosa 3A-2.</title>
        <authorList>
            <consortium name="DOE Joint Genome Institute"/>
            <person name="Miettinen O."/>
            <person name="Riley R."/>
            <person name="Acob R."/>
            <person name="Barry K."/>
            <person name="Cullen D."/>
            <person name="De Vries R."/>
            <person name="Hainaut M."/>
            <person name="Hatakka A."/>
            <person name="Henrissat B."/>
            <person name="Hilden K."/>
            <person name="Kuo R."/>
            <person name="Labutti K."/>
            <person name="Lipzen A."/>
            <person name="Makela M.R."/>
            <person name="Sandor L."/>
            <person name="Spatafora J.W."/>
            <person name="Grigoriev I.V."/>
            <person name="Hibbett D.S."/>
        </authorList>
    </citation>
    <scope>NUCLEOTIDE SEQUENCE [LARGE SCALE GENOMIC DNA]</scope>
    <source>
        <strain evidence="5 6">3A-2</strain>
    </source>
</reference>
<proteinExistence type="inferred from homology"/>
<evidence type="ECO:0000256" key="3">
    <source>
        <dbReference type="RuleBase" id="RU361235"/>
    </source>
</evidence>
<keyword evidence="3" id="KW-0732">Signal</keyword>
<name>A0A8E2AXH9_9APHY</name>
<evidence type="ECO:0000313" key="6">
    <source>
        <dbReference type="Proteomes" id="UP000250043"/>
    </source>
</evidence>
<evidence type="ECO:0000256" key="2">
    <source>
        <dbReference type="ARBA" id="ARBA00022801"/>
    </source>
</evidence>
<evidence type="ECO:0000259" key="4">
    <source>
        <dbReference type="Pfam" id="PF00135"/>
    </source>
</evidence>
<dbReference type="Proteomes" id="UP000250043">
    <property type="component" value="Unassembled WGS sequence"/>
</dbReference>
<dbReference type="InterPro" id="IPR050309">
    <property type="entry name" value="Type-B_Carboxylest/Lipase"/>
</dbReference>
<accession>A0A8E2AXH9</accession>
<dbReference type="InterPro" id="IPR002018">
    <property type="entry name" value="CarbesteraseB"/>
</dbReference>
<dbReference type="EMBL" id="KV722364">
    <property type="protein sequence ID" value="OCH92761.1"/>
    <property type="molecule type" value="Genomic_DNA"/>
</dbReference>
<organism evidence="5 6">
    <name type="scientific">Obba rivulosa</name>
    <dbReference type="NCBI Taxonomy" id="1052685"/>
    <lineage>
        <taxon>Eukaryota</taxon>
        <taxon>Fungi</taxon>
        <taxon>Dikarya</taxon>
        <taxon>Basidiomycota</taxon>
        <taxon>Agaricomycotina</taxon>
        <taxon>Agaricomycetes</taxon>
        <taxon>Polyporales</taxon>
        <taxon>Gelatoporiaceae</taxon>
        <taxon>Obba</taxon>
    </lineage>
</organism>
<feature type="signal peptide" evidence="3">
    <location>
        <begin position="1"/>
        <end position="22"/>
    </location>
</feature>
<feature type="domain" description="Carboxylesterase type B" evidence="4">
    <location>
        <begin position="29"/>
        <end position="529"/>
    </location>
</feature>